<accession>F3YZ79</accession>
<dbReference type="KEGG" id="daf:Desaf_2513"/>
<dbReference type="HOGENOM" id="CLU_2522089_0_0_7"/>
<dbReference type="Proteomes" id="UP000007844">
    <property type="component" value="Chromosome"/>
</dbReference>
<dbReference type="AlphaFoldDB" id="F3YZ79"/>
<reference evidence="1 2" key="1">
    <citation type="journal article" date="2011" name="J. Bacteriol.">
        <title>Genome sequence of the mercury-methylating and pleomorphic Desulfovibrio africanus Strain Walvis Bay.</title>
        <authorList>
            <person name="Brown S.D."/>
            <person name="Wall J.D."/>
            <person name="Kucken A.M."/>
            <person name="Gilmour C.C."/>
            <person name="Podar M."/>
            <person name="Brandt C.C."/>
            <person name="Teshima H."/>
            <person name="Detter J.C."/>
            <person name="Han C.S."/>
            <person name="Land M.L."/>
            <person name="Lucas S."/>
            <person name="Han J."/>
            <person name="Pennacchio L."/>
            <person name="Nolan M."/>
            <person name="Pitluck S."/>
            <person name="Woyke T."/>
            <person name="Goodwin L."/>
            <person name="Palumbo A.V."/>
            <person name="Elias D.A."/>
        </authorList>
    </citation>
    <scope>NUCLEOTIDE SEQUENCE [LARGE SCALE GENOMIC DNA]</scope>
    <source>
        <strain evidence="1 2">Walvis Bay</strain>
    </source>
</reference>
<name>F3YZ79_DESAF</name>
<evidence type="ECO:0000313" key="1">
    <source>
        <dbReference type="EMBL" id="EGJ50835.1"/>
    </source>
</evidence>
<organism evidence="1 2">
    <name type="scientific">Desulfocurvibacter africanus subsp. africanus str. Walvis Bay</name>
    <dbReference type="NCBI Taxonomy" id="690850"/>
    <lineage>
        <taxon>Bacteria</taxon>
        <taxon>Pseudomonadati</taxon>
        <taxon>Thermodesulfobacteriota</taxon>
        <taxon>Desulfovibrionia</taxon>
        <taxon>Desulfovibrionales</taxon>
        <taxon>Desulfovibrionaceae</taxon>
        <taxon>Desulfocurvibacter</taxon>
    </lineage>
</organism>
<protein>
    <submittedName>
        <fullName evidence="1">Uncharacterized protein</fullName>
    </submittedName>
</protein>
<evidence type="ECO:0000313" key="2">
    <source>
        <dbReference type="Proteomes" id="UP000007844"/>
    </source>
</evidence>
<gene>
    <name evidence="1" type="ORF">Desaf_2513</name>
</gene>
<keyword evidence="2" id="KW-1185">Reference proteome</keyword>
<sequence>MAGNGTNRRGDMDWERDGNTTLHGMGEITVYAKRCEATILKFVRTEGFPARKVGGIWVSDKVLIDAFWREKVGQREVKAGTTWE</sequence>
<dbReference type="EMBL" id="CP003221">
    <property type="protein sequence ID" value="EGJ50835.1"/>
    <property type="molecule type" value="Genomic_DNA"/>
</dbReference>
<proteinExistence type="predicted"/>